<evidence type="ECO:0000313" key="4">
    <source>
        <dbReference type="Proteomes" id="UP000199663"/>
    </source>
</evidence>
<name>A0A1H3SS99_9BACT</name>
<dbReference type="SUPFAM" id="SSF53756">
    <property type="entry name" value="UDP-Glycosyltransferase/glycogen phosphorylase"/>
    <property type="match status" value="1"/>
</dbReference>
<dbReference type="Proteomes" id="UP000199663">
    <property type="component" value="Unassembled WGS sequence"/>
</dbReference>
<organism evidence="3 4">
    <name type="scientific">Rhodonellum ikkaensis</name>
    <dbReference type="NCBI Taxonomy" id="336829"/>
    <lineage>
        <taxon>Bacteria</taxon>
        <taxon>Pseudomonadati</taxon>
        <taxon>Bacteroidota</taxon>
        <taxon>Cytophagia</taxon>
        <taxon>Cytophagales</taxon>
        <taxon>Cytophagaceae</taxon>
        <taxon>Rhodonellum</taxon>
    </lineage>
</organism>
<sequence length="357" mass="40428">MKVNRHIVFIIPSLQQGGLENSVSVLVNQLTKDNNHRISIICFYKNSVFYKVDKSVEIIHPNFHRKGFSTVQYYLKSFFFIKNTLKDIKPDVVISFGDYINAISILTAKSLGLPVYISDRSSPGKNFPFFVNLLRNIAYPKAKGVIAQTQRAKDQKVKMGVREDKIKVIPNPVRRISILKEPKRKIVLCVARHYKVKGIDRLFEAFANTHEKSWQLEIAGSEGPETKYLKELAENLNISERVTFLGARKDIDAIYSYSGIFALTSRSEGFPNALIEAMAHGLPCIAFDINAGPADIIKHEVNGILVEDGNIGELTLQLNLLMEDTARRNELGKRALKIMDRLSLERISEDFLAFISR</sequence>
<protein>
    <submittedName>
        <fullName evidence="3">Glycosyltransferase involved in cell wall bisynthesis</fullName>
    </submittedName>
</protein>
<dbReference type="EMBL" id="FNQC01000013">
    <property type="protein sequence ID" value="SDZ40577.1"/>
    <property type="molecule type" value="Genomic_DNA"/>
</dbReference>
<proteinExistence type="predicted"/>
<feature type="domain" description="Glycosyl transferase family 1" evidence="1">
    <location>
        <begin position="178"/>
        <end position="336"/>
    </location>
</feature>
<evidence type="ECO:0000313" key="3">
    <source>
        <dbReference type="EMBL" id="SDZ40577.1"/>
    </source>
</evidence>
<gene>
    <name evidence="3" type="ORF">SAMN05444412_11342</name>
</gene>
<dbReference type="InterPro" id="IPR028098">
    <property type="entry name" value="Glyco_trans_4-like_N"/>
</dbReference>
<dbReference type="Pfam" id="PF13439">
    <property type="entry name" value="Glyco_transf_4"/>
    <property type="match status" value="1"/>
</dbReference>
<keyword evidence="4" id="KW-1185">Reference proteome</keyword>
<dbReference type="InterPro" id="IPR001296">
    <property type="entry name" value="Glyco_trans_1"/>
</dbReference>
<dbReference type="Gene3D" id="3.40.50.2000">
    <property type="entry name" value="Glycogen Phosphorylase B"/>
    <property type="match status" value="2"/>
</dbReference>
<reference evidence="3 4" key="1">
    <citation type="submission" date="2016-10" db="EMBL/GenBank/DDBJ databases">
        <authorList>
            <person name="Varghese N."/>
            <person name="Submissions S."/>
        </authorList>
    </citation>
    <scope>NUCLEOTIDE SEQUENCE [LARGE SCALE GENOMIC DNA]</scope>
    <source>
        <strain evidence="3 4">DSM 17997</strain>
    </source>
</reference>
<evidence type="ECO:0000259" key="2">
    <source>
        <dbReference type="Pfam" id="PF13439"/>
    </source>
</evidence>
<dbReference type="PANTHER" id="PTHR12526:SF623">
    <property type="entry name" value="WABG"/>
    <property type="match status" value="1"/>
</dbReference>
<comment type="caution">
    <text evidence="3">The sequence shown here is derived from an EMBL/GenBank/DDBJ whole genome shotgun (WGS) entry which is preliminary data.</text>
</comment>
<feature type="domain" description="Glycosyltransferase subfamily 4-like N-terminal" evidence="2">
    <location>
        <begin position="17"/>
        <end position="173"/>
    </location>
</feature>
<dbReference type="PANTHER" id="PTHR12526">
    <property type="entry name" value="GLYCOSYLTRANSFERASE"/>
    <property type="match status" value="1"/>
</dbReference>
<dbReference type="Pfam" id="PF00534">
    <property type="entry name" value="Glycos_transf_1"/>
    <property type="match status" value="1"/>
</dbReference>
<dbReference type="RefSeq" id="WP_019599118.1">
    <property type="nucleotide sequence ID" value="NZ_FNQC01000013.1"/>
</dbReference>
<accession>A0A1H3SS99</accession>
<evidence type="ECO:0000259" key="1">
    <source>
        <dbReference type="Pfam" id="PF00534"/>
    </source>
</evidence>